<dbReference type="InterPro" id="IPR002470">
    <property type="entry name" value="Peptidase_S9A"/>
</dbReference>
<evidence type="ECO:0000256" key="5">
    <source>
        <dbReference type="ARBA" id="ARBA00022825"/>
    </source>
</evidence>
<dbReference type="SUPFAM" id="SSF53474">
    <property type="entry name" value="alpha/beta-Hydrolases"/>
    <property type="match status" value="1"/>
</dbReference>
<feature type="domain" description="Peptidase S9A N-terminal" evidence="8">
    <location>
        <begin position="38"/>
        <end position="432"/>
    </location>
</feature>
<evidence type="ECO:0000256" key="2">
    <source>
        <dbReference type="ARBA" id="ARBA00011897"/>
    </source>
</evidence>
<dbReference type="PRINTS" id="PR00862">
    <property type="entry name" value="PROLIGOPTASE"/>
</dbReference>
<dbReference type="PANTHER" id="PTHR42881">
    <property type="entry name" value="PROLYL ENDOPEPTIDASE"/>
    <property type="match status" value="1"/>
</dbReference>
<comment type="catalytic activity">
    <reaction evidence="1">
        <text>Hydrolysis of Pro-|-Xaa &gt;&gt; Ala-|-Xaa in oligopeptides.</text>
        <dbReference type="EC" id="3.4.21.26"/>
    </reaction>
</comment>
<dbReference type="EC" id="3.4.21.26" evidence="2"/>
<proteinExistence type="predicted"/>
<dbReference type="GO" id="GO:0070012">
    <property type="term" value="F:oligopeptidase activity"/>
    <property type="evidence" value="ECO:0007669"/>
    <property type="project" value="TreeGrafter"/>
</dbReference>
<dbReference type="InterPro" id="IPR029058">
    <property type="entry name" value="AB_hydrolase_fold"/>
</dbReference>
<dbReference type="PANTHER" id="PTHR42881:SF2">
    <property type="entry name" value="PROLYL ENDOPEPTIDASE"/>
    <property type="match status" value="1"/>
</dbReference>
<accession>A0A432XUQ5</accession>
<evidence type="ECO:0000256" key="4">
    <source>
        <dbReference type="ARBA" id="ARBA00022801"/>
    </source>
</evidence>
<dbReference type="OrthoDB" id="9801421at2"/>
<gene>
    <name evidence="9" type="ORF">CWE25_09015</name>
</gene>
<dbReference type="GO" id="GO:0005829">
    <property type="term" value="C:cytosol"/>
    <property type="evidence" value="ECO:0007669"/>
    <property type="project" value="TreeGrafter"/>
</dbReference>
<keyword evidence="5" id="KW-0720">Serine protease</keyword>
<dbReference type="EMBL" id="PIPV01000007">
    <property type="protein sequence ID" value="RUO52460.1"/>
    <property type="molecule type" value="Genomic_DNA"/>
</dbReference>
<dbReference type="InterPro" id="IPR023302">
    <property type="entry name" value="Pept_S9A_N"/>
</dbReference>
<protein>
    <recommendedName>
        <fullName evidence="2">prolyl oligopeptidase</fullName>
        <ecNumber evidence="2">3.4.21.26</ecNumber>
    </recommendedName>
</protein>
<keyword evidence="10" id="KW-1185">Reference proteome</keyword>
<evidence type="ECO:0000259" key="8">
    <source>
        <dbReference type="Pfam" id="PF02897"/>
    </source>
</evidence>
<dbReference type="Proteomes" id="UP000287330">
    <property type="component" value="Unassembled WGS sequence"/>
</dbReference>
<sequence>MKMIRIVSLLIVTLVSACSSQSDKSATPENPYGYPAINAEPANDDYHGKTVTDEFRVLEHEQKQGVQQWLSAQRAFSQQHLDELSSAEFIRQRLTELSNYERTSAPIETAGHWFYLQNDGLQHQSVLYARHSDSGAPHVIVDPNLIDDKGTTSIHNFSVSPDGSLIAYALSQQGSDWVDWYVTSVAKPTLPEQPVISGVKFTDLAWTANANGFYYSRYPKAGNNEYDGQAHVETYFHRIGTSQTEDQKIETGISNDSYIYTLTHGSSLLVKATAGFDQNNWYLLDNPQQPHQLTAIDFPDNAFATFIGNTQQSLIFKLRGEQGRGRLVAVDRQQPTEPYRVLVDEQEQTLADAVVIKDQLMVHYLDDAQSRLVILNHQGQMLRELALPGQGHISELTATANGDEAFFKFEQFTQPGSIYRYQAAQQRTTLWRSFQQPAGVDDYEATQVSYLSSDQQPIPMFIIGKDVTSAPTQRPTLLVAYGGFGVSMLPAYNPAWLTWLELGGQIAIANVRGGGEFGEQWHEAGRLAGKQQVIHDIEAAAHYLINNQYTRSDQLGFYGRSNGAMLGAAVMVESPDLFSVALLDNGLFDMLRYQTANANAKAWFTEYGLSSNAAQFDTLLSYSPLHNVKPNVCYPATIVSTSQNNTRVAAWHSYKLAAALQRAQGCEQSILLLTQPSAGHLNDRPTWMTIEHVSQLWTFAANKLNMRITQSKDSE</sequence>
<dbReference type="Gene3D" id="2.130.10.120">
    <property type="entry name" value="Prolyl oligopeptidase, N-terminal domain"/>
    <property type="match status" value="1"/>
</dbReference>
<dbReference type="Pfam" id="PF02897">
    <property type="entry name" value="Peptidase_S9_N"/>
    <property type="match status" value="1"/>
</dbReference>
<dbReference type="Gene3D" id="3.40.50.1820">
    <property type="entry name" value="alpha/beta hydrolase"/>
    <property type="match status" value="1"/>
</dbReference>
<evidence type="ECO:0000256" key="1">
    <source>
        <dbReference type="ARBA" id="ARBA00001070"/>
    </source>
</evidence>
<dbReference type="GO" id="GO:0006508">
    <property type="term" value="P:proteolysis"/>
    <property type="evidence" value="ECO:0007669"/>
    <property type="project" value="UniProtKB-KW"/>
</dbReference>
<organism evidence="9 10">
    <name type="scientific">Idiomarina fontislapidosi</name>
    <dbReference type="NCBI Taxonomy" id="263723"/>
    <lineage>
        <taxon>Bacteria</taxon>
        <taxon>Pseudomonadati</taxon>
        <taxon>Pseudomonadota</taxon>
        <taxon>Gammaproteobacteria</taxon>
        <taxon>Alteromonadales</taxon>
        <taxon>Idiomarinaceae</taxon>
        <taxon>Idiomarina</taxon>
    </lineage>
</organism>
<keyword evidence="6" id="KW-0732">Signal</keyword>
<dbReference type="GO" id="GO:0004252">
    <property type="term" value="F:serine-type endopeptidase activity"/>
    <property type="evidence" value="ECO:0007669"/>
    <property type="project" value="UniProtKB-EC"/>
</dbReference>
<comment type="caution">
    <text evidence="9">The sequence shown here is derived from an EMBL/GenBank/DDBJ whole genome shotgun (WGS) entry which is preliminary data.</text>
</comment>
<evidence type="ECO:0000313" key="10">
    <source>
        <dbReference type="Proteomes" id="UP000287330"/>
    </source>
</evidence>
<dbReference type="Pfam" id="PF00326">
    <property type="entry name" value="Peptidase_S9"/>
    <property type="match status" value="1"/>
</dbReference>
<dbReference type="SUPFAM" id="SSF50993">
    <property type="entry name" value="Peptidase/esterase 'gauge' domain"/>
    <property type="match status" value="1"/>
</dbReference>
<name>A0A432XUQ5_9GAMM</name>
<dbReference type="PROSITE" id="PS51257">
    <property type="entry name" value="PROKAR_LIPOPROTEIN"/>
    <property type="match status" value="1"/>
</dbReference>
<reference evidence="10" key="1">
    <citation type="journal article" date="2018" name="Front. Microbiol.">
        <title>Genome-Based Analysis Reveals the Taxonomy and Diversity of the Family Idiomarinaceae.</title>
        <authorList>
            <person name="Liu Y."/>
            <person name="Lai Q."/>
            <person name="Shao Z."/>
        </authorList>
    </citation>
    <scope>NUCLEOTIDE SEQUENCE [LARGE SCALE GENOMIC DNA]</scope>
    <source>
        <strain evidence="10">F23</strain>
    </source>
</reference>
<dbReference type="InterPro" id="IPR051167">
    <property type="entry name" value="Prolyl_oligopep/macrocyclase"/>
</dbReference>
<evidence type="ECO:0000256" key="3">
    <source>
        <dbReference type="ARBA" id="ARBA00022670"/>
    </source>
</evidence>
<evidence type="ECO:0000256" key="6">
    <source>
        <dbReference type="SAM" id="SignalP"/>
    </source>
</evidence>
<dbReference type="InterPro" id="IPR001375">
    <property type="entry name" value="Peptidase_S9_cat"/>
</dbReference>
<feature type="domain" description="Peptidase S9 prolyl oligopeptidase catalytic" evidence="7">
    <location>
        <begin position="498"/>
        <end position="706"/>
    </location>
</feature>
<feature type="chain" id="PRO_5019011257" description="prolyl oligopeptidase" evidence="6">
    <location>
        <begin position="18"/>
        <end position="715"/>
    </location>
</feature>
<keyword evidence="3" id="KW-0645">Protease</keyword>
<dbReference type="AlphaFoldDB" id="A0A432XUQ5"/>
<keyword evidence="4" id="KW-0378">Hydrolase</keyword>
<evidence type="ECO:0000259" key="7">
    <source>
        <dbReference type="Pfam" id="PF00326"/>
    </source>
</evidence>
<dbReference type="RefSeq" id="WP_110575160.1">
    <property type="nucleotide sequence ID" value="NZ_PIPV01000007.1"/>
</dbReference>
<evidence type="ECO:0000313" key="9">
    <source>
        <dbReference type="EMBL" id="RUO52460.1"/>
    </source>
</evidence>
<feature type="signal peptide" evidence="6">
    <location>
        <begin position="1"/>
        <end position="17"/>
    </location>
</feature>